<protein>
    <submittedName>
        <fullName evidence="3">Tyrosine-protein phosphatase non-receptor type 14</fullName>
    </submittedName>
</protein>
<dbReference type="OrthoDB" id="10012364at2759"/>
<gene>
    <name evidence="3" type="primary">PTPN14</name>
    <name evidence="3" type="ORF">TNCT_731161</name>
</gene>
<dbReference type="Proteomes" id="UP000887116">
    <property type="component" value="Unassembled WGS sequence"/>
</dbReference>
<accession>A0A8X6L2I0</accession>
<comment type="caution">
    <text evidence="3">The sequence shown here is derived from an EMBL/GenBank/DDBJ whole genome shotgun (WGS) entry which is preliminary data.</text>
</comment>
<evidence type="ECO:0000313" key="3">
    <source>
        <dbReference type="EMBL" id="GFQ91368.1"/>
    </source>
</evidence>
<organism evidence="3 4">
    <name type="scientific">Trichonephila clavata</name>
    <name type="common">Joro spider</name>
    <name type="synonym">Nephila clavata</name>
    <dbReference type="NCBI Taxonomy" id="2740835"/>
    <lineage>
        <taxon>Eukaryota</taxon>
        <taxon>Metazoa</taxon>
        <taxon>Ecdysozoa</taxon>
        <taxon>Arthropoda</taxon>
        <taxon>Chelicerata</taxon>
        <taxon>Arachnida</taxon>
        <taxon>Araneae</taxon>
        <taxon>Araneomorphae</taxon>
        <taxon>Entelegynae</taxon>
        <taxon>Araneoidea</taxon>
        <taxon>Nephilidae</taxon>
        <taxon>Trichonephila</taxon>
    </lineage>
</organism>
<feature type="region of interest" description="Disordered" evidence="1">
    <location>
        <begin position="146"/>
        <end position="176"/>
    </location>
</feature>
<evidence type="ECO:0000256" key="1">
    <source>
        <dbReference type="SAM" id="MobiDB-lite"/>
    </source>
</evidence>
<evidence type="ECO:0000259" key="2">
    <source>
        <dbReference type="SMART" id="SM01196"/>
    </source>
</evidence>
<dbReference type="EMBL" id="BMAO01013853">
    <property type="protein sequence ID" value="GFQ91368.1"/>
    <property type="molecule type" value="Genomic_DNA"/>
</dbReference>
<dbReference type="AlphaFoldDB" id="A0A8X6L2I0"/>
<keyword evidence="4" id="KW-1185">Reference proteome</keyword>
<name>A0A8X6L2I0_TRICU</name>
<feature type="non-terminal residue" evidence="3">
    <location>
        <position position="304"/>
    </location>
</feature>
<proteinExistence type="predicted"/>
<dbReference type="SUPFAM" id="SSF50729">
    <property type="entry name" value="PH domain-like"/>
    <property type="match status" value="1"/>
</dbReference>
<dbReference type="Pfam" id="PF09380">
    <property type="entry name" value="FERM_C"/>
    <property type="match status" value="1"/>
</dbReference>
<feature type="compositionally biased region" description="Polar residues" evidence="1">
    <location>
        <begin position="148"/>
        <end position="171"/>
    </location>
</feature>
<sequence length="304" mass="34075">IVQYCYCSWCVTDGNYIWYLNNQPSIFFPWDQILNLVHHKKCFGIQHRNSRKVLQSYLDDAHLAKYVWKTCIQQHSFYTKNEGLMSSPSEQVTDICPPNLTPNVMPRKSSVAKLETRSQHAMQESQDSLDGLGVYYTDGRYSERIATPKSSSQLLEGSQKEPSSSKLPSPHTSTLCLSSQSTLNHLSQNFTTSLSLQHTSSSDTSLYKSQEVGGQETKSVGSVLPMYRQAPDYDTAVKLKYGIQSSSTGDMPTSHLFQSLVAGGSQTDMSNDPQQSYSQYKNYTDLSHLDNSEQNACNSTALLR</sequence>
<dbReference type="Gene3D" id="2.30.29.30">
    <property type="entry name" value="Pleckstrin-homology domain (PH domain)/Phosphotyrosine-binding domain (PTB)"/>
    <property type="match status" value="1"/>
</dbReference>
<reference evidence="3" key="1">
    <citation type="submission" date="2020-07" db="EMBL/GenBank/DDBJ databases">
        <title>Multicomponent nature underlies the extraordinary mechanical properties of spider dragline silk.</title>
        <authorList>
            <person name="Kono N."/>
            <person name="Nakamura H."/>
            <person name="Mori M."/>
            <person name="Yoshida Y."/>
            <person name="Ohtoshi R."/>
            <person name="Malay A.D."/>
            <person name="Moran D.A.P."/>
            <person name="Tomita M."/>
            <person name="Numata K."/>
            <person name="Arakawa K."/>
        </authorList>
    </citation>
    <scope>NUCLEOTIDE SEQUENCE</scope>
</reference>
<feature type="domain" description="FERM C-terminal PH-like" evidence="2">
    <location>
        <begin position="11"/>
        <end position="86"/>
    </location>
</feature>
<dbReference type="InterPro" id="IPR018980">
    <property type="entry name" value="FERM_PH-like_C"/>
</dbReference>
<evidence type="ECO:0000313" key="4">
    <source>
        <dbReference type="Proteomes" id="UP000887116"/>
    </source>
</evidence>
<dbReference type="SMART" id="SM01196">
    <property type="entry name" value="FERM_C"/>
    <property type="match status" value="1"/>
</dbReference>
<dbReference type="InterPro" id="IPR011993">
    <property type="entry name" value="PH-like_dom_sf"/>
</dbReference>